<dbReference type="EMBL" id="WEID01000129">
    <property type="protein sequence ID" value="KAB8125718.1"/>
    <property type="molecule type" value="Genomic_DNA"/>
</dbReference>
<organism evidence="2 3">
    <name type="scientific">Gracilibacillus oryzae</name>
    <dbReference type="NCBI Taxonomy" id="1672701"/>
    <lineage>
        <taxon>Bacteria</taxon>
        <taxon>Bacillati</taxon>
        <taxon>Bacillota</taxon>
        <taxon>Bacilli</taxon>
        <taxon>Bacillales</taxon>
        <taxon>Bacillaceae</taxon>
        <taxon>Gracilibacillus</taxon>
    </lineage>
</organism>
<dbReference type="AlphaFoldDB" id="A0A7C8GPZ1"/>
<reference evidence="2 3" key="1">
    <citation type="submission" date="2019-10" db="EMBL/GenBank/DDBJ databases">
        <title>Gracilibacillus sp. nov. isolated from rice seeds.</title>
        <authorList>
            <person name="He S."/>
        </authorList>
    </citation>
    <scope>NUCLEOTIDE SEQUENCE [LARGE SCALE GENOMIC DNA]</scope>
    <source>
        <strain evidence="2 3">TD8</strain>
    </source>
</reference>
<evidence type="ECO:0000259" key="1">
    <source>
        <dbReference type="Pfam" id="PF07866"/>
    </source>
</evidence>
<dbReference type="InterPro" id="IPR037135">
    <property type="entry name" value="DUF1653-like_dom_sf"/>
</dbReference>
<evidence type="ECO:0000313" key="2">
    <source>
        <dbReference type="EMBL" id="KAB8125718.1"/>
    </source>
</evidence>
<dbReference type="OrthoDB" id="371169at2"/>
<proteinExistence type="predicted"/>
<dbReference type="InterPro" id="IPR023387">
    <property type="entry name" value="DUF1653-like_dom"/>
</dbReference>
<accession>A0A7C8GPZ1</accession>
<sequence length="64" mass="7827">MTMYRHYKGGLYEFLFVATHSETEEQLVIYKNEEQRVFARPYEMFFEKVAVNGEEVPRFRKVQE</sequence>
<name>A0A7C8GPZ1_9BACI</name>
<feature type="domain" description="DUF1653" evidence="1">
    <location>
        <begin position="3"/>
        <end position="60"/>
    </location>
</feature>
<dbReference type="Proteomes" id="UP000480246">
    <property type="component" value="Unassembled WGS sequence"/>
</dbReference>
<keyword evidence="3" id="KW-1185">Reference proteome</keyword>
<dbReference type="Pfam" id="PF07866">
    <property type="entry name" value="DUF1653"/>
    <property type="match status" value="1"/>
</dbReference>
<protein>
    <submittedName>
        <fullName evidence="2">DUF1653 domain-containing protein</fullName>
    </submittedName>
</protein>
<dbReference type="Gene3D" id="2.30.30.320">
    <property type="entry name" value="DUF1653-like domain"/>
    <property type="match status" value="1"/>
</dbReference>
<gene>
    <name evidence="2" type="ORF">F9U64_21885</name>
</gene>
<comment type="caution">
    <text evidence="2">The sequence shown here is derived from an EMBL/GenBank/DDBJ whole genome shotgun (WGS) entry which is preliminary data.</text>
</comment>
<evidence type="ECO:0000313" key="3">
    <source>
        <dbReference type="Proteomes" id="UP000480246"/>
    </source>
</evidence>